<dbReference type="RefSeq" id="WP_181473547.1">
    <property type="nucleotide sequence ID" value="NZ_JACEFG010000003.1"/>
</dbReference>
<protein>
    <submittedName>
        <fullName evidence="3">DUF3298 domain-containing protein</fullName>
    </submittedName>
</protein>
<keyword evidence="4" id="KW-1185">Reference proteome</keyword>
<sequence length="223" mass="25975">MKRFILTLVASVVLLYNIGPTHAESLFQVKRKDQVTQDWEIHVDYPLFDQLESKELQEKVNESITDKLDHQLEMVQRSANETNGAPILYYEETDVYKEDDFYSVVMTSHFTKGNQYNSSVTSVNFENRQGEDLLPLDELVYMDKLNEEVKRKMAGDPEMYLTKSFNEVRKDTAYYIEDERLVLVFNKYEIAAGVHGTPQLPIPLQDIEKERTDENNAPLPRVI</sequence>
<keyword evidence="1" id="KW-0732">Signal</keyword>
<evidence type="ECO:0000256" key="1">
    <source>
        <dbReference type="SAM" id="SignalP"/>
    </source>
</evidence>
<dbReference type="InterPro" id="IPR021729">
    <property type="entry name" value="DUF3298"/>
</dbReference>
<evidence type="ECO:0000313" key="3">
    <source>
        <dbReference type="EMBL" id="MBA2176531.1"/>
    </source>
</evidence>
<evidence type="ECO:0000313" key="4">
    <source>
        <dbReference type="Proteomes" id="UP000571017"/>
    </source>
</evidence>
<dbReference type="InterPro" id="IPR037126">
    <property type="entry name" value="PdaC/RsiV-like_sf"/>
</dbReference>
<dbReference type="Gene3D" id="3.90.640.20">
    <property type="entry name" value="Heat-shock cognate protein, ATPase"/>
    <property type="match status" value="1"/>
</dbReference>
<reference evidence="3 4" key="1">
    <citation type="journal article" date="2004" name="Extremophiles">
        <title>Halobacillus locisalis sp. nov., a halophilic bacterium isolated from a marine solar saltern of the Yellow Sea in Korea.</title>
        <authorList>
            <person name="Yoon J.H."/>
            <person name="Kang K.H."/>
            <person name="Oh T.K."/>
            <person name="Park Y.H."/>
        </authorList>
    </citation>
    <scope>NUCLEOTIDE SEQUENCE [LARGE SCALE GENOMIC DNA]</scope>
    <source>
        <strain evidence="3 4">KCTC 3788</strain>
    </source>
</reference>
<evidence type="ECO:0000259" key="2">
    <source>
        <dbReference type="Pfam" id="PF11738"/>
    </source>
</evidence>
<comment type="caution">
    <text evidence="3">The sequence shown here is derived from an EMBL/GenBank/DDBJ whole genome shotgun (WGS) entry which is preliminary data.</text>
</comment>
<feature type="chain" id="PRO_5032825409" evidence="1">
    <location>
        <begin position="24"/>
        <end position="223"/>
    </location>
</feature>
<dbReference type="Proteomes" id="UP000571017">
    <property type="component" value="Unassembled WGS sequence"/>
</dbReference>
<dbReference type="Pfam" id="PF11738">
    <property type="entry name" value="DUF3298"/>
    <property type="match status" value="1"/>
</dbReference>
<dbReference type="EMBL" id="JACEFG010000003">
    <property type="protein sequence ID" value="MBA2176531.1"/>
    <property type="molecule type" value="Genomic_DNA"/>
</dbReference>
<accession>A0A838CX84</accession>
<feature type="signal peptide" evidence="1">
    <location>
        <begin position="1"/>
        <end position="23"/>
    </location>
</feature>
<dbReference type="Gene3D" id="3.30.565.40">
    <property type="entry name" value="Fervidobacterium nodosum Rt17-B1 like"/>
    <property type="match status" value="1"/>
</dbReference>
<organism evidence="3 4">
    <name type="scientific">Halobacillus locisalis</name>
    <dbReference type="NCBI Taxonomy" id="220753"/>
    <lineage>
        <taxon>Bacteria</taxon>
        <taxon>Bacillati</taxon>
        <taxon>Bacillota</taxon>
        <taxon>Bacilli</taxon>
        <taxon>Bacillales</taxon>
        <taxon>Bacillaceae</taxon>
        <taxon>Halobacillus</taxon>
    </lineage>
</organism>
<gene>
    <name evidence="3" type="ORF">H0266_16655</name>
</gene>
<dbReference type="AlphaFoldDB" id="A0A838CX84"/>
<name>A0A838CX84_9BACI</name>
<feature type="domain" description="DUF3298" evidence="2">
    <location>
        <begin position="137"/>
        <end position="204"/>
    </location>
</feature>
<proteinExistence type="predicted"/>